<keyword evidence="2" id="KW-1185">Reference proteome</keyword>
<sequence length="61" mass="6479">MVPVRSTCGVEAFPDGTTQTGVLVCNSDSPVTVSATHALNRDPSEKCFQCDRTTFGCVTQL</sequence>
<accession>A0A0C3F6V4</accession>
<protein>
    <submittedName>
        <fullName evidence="1">Uncharacterized protein</fullName>
    </submittedName>
</protein>
<dbReference type="HOGENOM" id="CLU_2923490_0_0_1"/>
<name>A0A0C3F6V4_PILCF</name>
<dbReference type="InParanoid" id="A0A0C3F6V4"/>
<dbReference type="Proteomes" id="UP000054166">
    <property type="component" value="Unassembled WGS sequence"/>
</dbReference>
<gene>
    <name evidence="1" type="ORF">PILCRDRAFT_827076</name>
</gene>
<reference evidence="1 2" key="1">
    <citation type="submission" date="2014-04" db="EMBL/GenBank/DDBJ databases">
        <authorList>
            <consortium name="DOE Joint Genome Institute"/>
            <person name="Kuo A."/>
            <person name="Tarkka M."/>
            <person name="Buscot F."/>
            <person name="Kohler A."/>
            <person name="Nagy L.G."/>
            <person name="Floudas D."/>
            <person name="Copeland A."/>
            <person name="Barry K.W."/>
            <person name="Cichocki N."/>
            <person name="Veneault-Fourrey C."/>
            <person name="LaButti K."/>
            <person name="Lindquist E.A."/>
            <person name="Lipzen A."/>
            <person name="Lundell T."/>
            <person name="Morin E."/>
            <person name="Murat C."/>
            <person name="Sun H."/>
            <person name="Tunlid A."/>
            <person name="Henrissat B."/>
            <person name="Grigoriev I.V."/>
            <person name="Hibbett D.S."/>
            <person name="Martin F."/>
            <person name="Nordberg H.P."/>
            <person name="Cantor M.N."/>
            <person name="Hua S.X."/>
        </authorList>
    </citation>
    <scope>NUCLEOTIDE SEQUENCE [LARGE SCALE GENOMIC DNA]</scope>
    <source>
        <strain evidence="1 2">F 1598</strain>
    </source>
</reference>
<organism evidence="1 2">
    <name type="scientific">Piloderma croceum (strain F 1598)</name>
    <dbReference type="NCBI Taxonomy" id="765440"/>
    <lineage>
        <taxon>Eukaryota</taxon>
        <taxon>Fungi</taxon>
        <taxon>Dikarya</taxon>
        <taxon>Basidiomycota</taxon>
        <taxon>Agaricomycotina</taxon>
        <taxon>Agaricomycetes</taxon>
        <taxon>Agaricomycetidae</taxon>
        <taxon>Atheliales</taxon>
        <taxon>Atheliaceae</taxon>
        <taxon>Piloderma</taxon>
    </lineage>
</organism>
<reference evidence="2" key="2">
    <citation type="submission" date="2015-01" db="EMBL/GenBank/DDBJ databases">
        <title>Evolutionary Origins and Diversification of the Mycorrhizal Mutualists.</title>
        <authorList>
            <consortium name="DOE Joint Genome Institute"/>
            <consortium name="Mycorrhizal Genomics Consortium"/>
            <person name="Kohler A."/>
            <person name="Kuo A."/>
            <person name="Nagy L.G."/>
            <person name="Floudas D."/>
            <person name="Copeland A."/>
            <person name="Barry K.W."/>
            <person name="Cichocki N."/>
            <person name="Veneault-Fourrey C."/>
            <person name="LaButti K."/>
            <person name="Lindquist E.A."/>
            <person name="Lipzen A."/>
            <person name="Lundell T."/>
            <person name="Morin E."/>
            <person name="Murat C."/>
            <person name="Riley R."/>
            <person name="Ohm R."/>
            <person name="Sun H."/>
            <person name="Tunlid A."/>
            <person name="Henrissat B."/>
            <person name="Grigoriev I.V."/>
            <person name="Hibbett D.S."/>
            <person name="Martin F."/>
        </authorList>
    </citation>
    <scope>NUCLEOTIDE SEQUENCE [LARGE SCALE GENOMIC DNA]</scope>
    <source>
        <strain evidence="2">F 1598</strain>
    </source>
</reference>
<dbReference type="AlphaFoldDB" id="A0A0C3F6V4"/>
<evidence type="ECO:0000313" key="2">
    <source>
        <dbReference type="Proteomes" id="UP000054166"/>
    </source>
</evidence>
<proteinExistence type="predicted"/>
<evidence type="ECO:0000313" key="1">
    <source>
        <dbReference type="EMBL" id="KIM75644.1"/>
    </source>
</evidence>
<dbReference type="EMBL" id="KN833044">
    <property type="protein sequence ID" value="KIM75644.1"/>
    <property type="molecule type" value="Genomic_DNA"/>
</dbReference>